<protein>
    <submittedName>
        <fullName evidence="6">60S ribosomal protein L8</fullName>
    </submittedName>
</protein>
<dbReference type="Gene3D" id="4.10.950.10">
    <property type="entry name" value="Ribosomal protein L2, domain 3"/>
    <property type="match status" value="1"/>
</dbReference>
<dbReference type="SMART" id="SM01382">
    <property type="entry name" value="Ribosomal_L2_C"/>
    <property type="match status" value="1"/>
</dbReference>
<dbReference type="InterPro" id="IPR008991">
    <property type="entry name" value="Translation_prot_SH3-like_sf"/>
</dbReference>
<dbReference type="GO" id="GO:0003723">
    <property type="term" value="F:RNA binding"/>
    <property type="evidence" value="ECO:0007669"/>
    <property type="project" value="TreeGrafter"/>
</dbReference>
<dbReference type="InterPro" id="IPR022669">
    <property type="entry name" value="Ribosomal_uL2_C"/>
</dbReference>
<dbReference type="GO" id="GO:0022625">
    <property type="term" value="C:cytosolic large ribosomal subunit"/>
    <property type="evidence" value="ECO:0007669"/>
    <property type="project" value="TreeGrafter"/>
</dbReference>
<proteinExistence type="evidence at protein level"/>
<comment type="similarity">
    <text evidence="1">Belongs to the universal ribosomal protein uL2 family.</text>
</comment>
<reference evidence="8" key="2">
    <citation type="journal article" date="2023" name="Nat. Microbiol.">
        <title>CryoEM reveals that ribosomes in microsporidian spores are locked in a dimeric hibernating state.</title>
        <authorList>
            <person name="McLaren M."/>
            <person name="Conners R."/>
            <person name="Isupov M.N."/>
            <person name="Gil-Diez P."/>
            <person name="Gambelli L."/>
            <person name="Gold V.A.M."/>
            <person name="Walter A."/>
            <person name="Connell S.R."/>
            <person name="Williams B."/>
            <person name="Daum B."/>
        </authorList>
    </citation>
    <scope>STRUCTURE BY ELECTRON MICROSCOPY (10.80 ANGSTROMS) OF 1-206</scope>
</reference>
<reference evidence="7" key="1">
    <citation type="journal article" date="2013" name="PLoS Genet.">
        <title>The genome of Spraguea lophii and the basis of host-microsporidian interactions.</title>
        <authorList>
            <person name="Campbell S.E."/>
            <person name="Williams T.A."/>
            <person name="Yousuf A."/>
            <person name="Soanes D.M."/>
            <person name="Paszkiewicz K.H."/>
            <person name="Williams B.A.P."/>
        </authorList>
    </citation>
    <scope>NUCLEOTIDE SEQUENCE [LARGE SCALE GENOMIC DNA]</scope>
    <source>
        <strain evidence="7">42_110</strain>
    </source>
</reference>
<evidence type="ECO:0000313" key="6">
    <source>
        <dbReference type="EMBL" id="EPR78640.1"/>
    </source>
</evidence>
<comment type="caution">
    <text evidence="6">The sequence shown here is derived from an EMBL/GenBank/DDBJ whole genome shotgun (WGS) entry which is preliminary data.</text>
</comment>
<dbReference type="InterPro" id="IPR002171">
    <property type="entry name" value="Ribosomal_uL2"/>
</dbReference>
<keyword evidence="2 6" id="KW-0689">Ribosomal protein</keyword>
<dbReference type="GO" id="GO:0002181">
    <property type="term" value="P:cytoplasmic translation"/>
    <property type="evidence" value="ECO:0007669"/>
    <property type="project" value="TreeGrafter"/>
</dbReference>
<evidence type="ECO:0000259" key="5">
    <source>
        <dbReference type="SMART" id="SM01383"/>
    </source>
</evidence>
<feature type="domain" description="Large ribosomal subunit protein uL2 RNA-binding" evidence="5">
    <location>
        <begin position="2"/>
        <end position="81"/>
    </location>
</feature>
<dbReference type="InterPro" id="IPR014722">
    <property type="entry name" value="Rib_uL2_dom2"/>
</dbReference>
<evidence type="ECO:0000256" key="2">
    <source>
        <dbReference type="ARBA" id="ARBA00022980"/>
    </source>
</evidence>
<dbReference type="EMBL" id="ATCN01000646">
    <property type="protein sequence ID" value="EPR78640.1"/>
    <property type="molecule type" value="Genomic_DNA"/>
</dbReference>
<dbReference type="SUPFAM" id="SSF50104">
    <property type="entry name" value="Translation proteins SH3-like domain"/>
    <property type="match status" value="1"/>
</dbReference>
<dbReference type="SUPFAM" id="SSF50249">
    <property type="entry name" value="Nucleic acid-binding proteins"/>
    <property type="match status" value="1"/>
</dbReference>
<dbReference type="Pfam" id="PF00181">
    <property type="entry name" value="Ribosomal_L2_N"/>
    <property type="match status" value="1"/>
</dbReference>
<feature type="domain" description="Large ribosomal subunit protein uL2 C-terminal" evidence="4">
    <location>
        <begin position="87"/>
        <end position="214"/>
    </location>
</feature>
<dbReference type="Pfam" id="PF03947">
    <property type="entry name" value="Ribosomal_L2_C"/>
    <property type="match status" value="1"/>
</dbReference>
<keyword evidence="8" id="KW-0002">3D-structure</keyword>
<dbReference type="OrthoDB" id="10267824at2759"/>
<dbReference type="Gene3D" id="2.30.30.30">
    <property type="match status" value="1"/>
</dbReference>
<dbReference type="SMART" id="SM01383">
    <property type="entry name" value="Ribosomal_L2"/>
    <property type="match status" value="1"/>
</dbReference>
<dbReference type="PANTHER" id="PTHR13691:SF16">
    <property type="entry name" value="LARGE RIBOSOMAL SUBUNIT PROTEIN UL2"/>
    <property type="match status" value="1"/>
</dbReference>
<name>S7W736_SPRLO</name>
<sequence length="228" mass="25296">MGKVIRTLRLQKEHWKRKHHKSKGIVGFPTLKNCEATVEKIVHESGRPAPLAIINYKKEEKNTKGLLVAIEGIYEGQKIQIGENASLELGNVCPIKEIPEGSLVSMVEKKPKDGGKYVKSPGCYATIVYHNKLTNQTTIKLPSGERVRVTGESRALLGIIAGGGKDDKPLLKAVNAYYKYKTKGKPWPRVRGVAMNPVDHPHGGGTINTLVTQPQFLEMHQSMEELVW</sequence>
<dbReference type="PDB" id="8P5D">
    <property type="method" value="EM"/>
    <property type="resolution" value="10.80 A"/>
    <property type="chains" value="LA0=1-206"/>
</dbReference>
<keyword evidence="3" id="KW-0687">Ribonucleoprotein</keyword>
<dbReference type="InterPro" id="IPR012340">
    <property type="entry name" value="NA-bd_OB-fold"/>
</dbReference>
<evidence type="ECO:0007829" key="8">
    <source>
        <dbReference type="PDB" id="8P5D"/>
    </source>
</evidence>
<dbReference type="HOGENOM" id="CLU_036235_0_3_1"/>
<dbReference type="PANTHER" id="PTHR13691">
    <property type="entry name" value="RIBOSOMAL PROTEIN L2"/>
    <property type="match status" value="1"/>
</dbReference>
<dbReference type="PIRSF" id="PIRSF002158">
    <property type="entry name" value="Ribosomal_L2"/>
    <property type="match status" value="1"/>
</dbReference>
<dbReference type="OMA" id="PLAMITM"/>
<dbReference type="VEuPathDB" id="MicrosporidiaDB:SLOPH_78"/>
<dbReference type="Gene3D" id="2.40.50.140">
    <property type="entry name" value="Nucleic acid-binding proteins"/>
    <property type="match status" value="1"/>
</dbReference>
<dbReference type="InParanoid" id="S7W736"/>
<dbReference type="Proteomes" id="UP000014978">
    <property type="component" value="Unassembled WGS sequence"/>
</dbReference>
<dbReference type="EMDB" id="EMD-17448"/>
<dbReference type="PROSITE" id="PS00467">
    <property type="entry name" value="RIBOSOMAL_L2"/>
    <property type="match status" value="1"/>
</dbReference>
<dbReference type="InterPro" id="IPR014726">
    <property type="entry name" value="Ribosomal_uL2_dom3"/>
</dbReference>
<evidence type="ECO:0000313" key="7">
    <source>
        <dbReference type="Proteomes" id="UP000014978"/>
    </source>
</evidence>
<accession>S7W736</accession>
<dbReference type="FunCoup" id="S7W736">
    <property type="interactions" value="198"/>
</dbReference>
<organism evidence="6 7">
    <name type="scientific">Spraguea lophii (strain 42_110)</name>
    <name type="common">Microsporidian parasite</name>
    <dbReference type="NCBI Taxonomy" id="1358809"/>
    <lineage>
        <taxon>Eukaryota</taxon>
        <taxon>Fungi</taxon>
        <taxon>Fungi incertae sedis</taxon>
        <taxon>Microsporidia</taxon>
        <taxon>Spragueidae</taxon>
        <taxon>Spraguea</taxon>
    </lineage>
</organism>
<dbReference type="InterPro" id="IPR022666">
    <property type="entry name" value="Ribosomal_uL2_RNA-bd_dom"/>
</dbReference>
<evidence type="ECO:0000256" key="1">
    <source>
        <dbReference type="ARBA" id="ARBA00005636"/>
    </source>
</evidence>
<dbReference type="STRING" id="1358809.S7W736"/>
<dbReference type="InterPro" id="IPR022671">
    <property type="entry name" value="Ribosomal_uL2_CS"/>
</dbReference>
<dbReference type="GO" id="GO:0003735">
    <property type="term" value="F:structural constituent of ribosome"/>
    <property type="evidence" value="ECO:0007669"/>
    <property type="project" value="InterPro"/>
</dbReference>
<evidence type="ECO:0000256" key="3">
    <source>
        <dbReference type="ARBA" id="ARBA00023274"/>
    </source>
</evidence>
<keyword evidence="7" id="KW-1185">Reference proteome</keyword>
<dbReference type="AlphaFoldDB" id="S7W736"/>
<evidence type="ECO:0000259" key="4">
    <source>
        <dbReference type="SMART" id="SM01382"/>
    </source>
</evidence>
<gene>
    <name evidence="6" type="ORF">SLOPH_78</name>
</gene>